<organism evidence="4 5">
    <name type="scientific">Lentinus tigrinus ALCF2SS1-6</name>
    <dbReference type="NCBI Taxonomy" id="1328759"/>
    <lineage>
        <taxon>Eukaryota</taxon>
        <taxon>Fungi</taxon>
        <taxon>Dikarya</taxon>
        <taxon>Basidiomycota</taxon>
        <taxon>Agaricomycotina</taxon>
        <taxon>Agaricomycetes</taxon>
        <taxon>Polyporales</taxon>
        <taxon>Polyporaceae</taxon>
        <taxon>Lentinus</taxon>
    </lineage>
</organism>
<feature type="non-terminal residue" evidence="4">
    <location>
        <position position="1"/>
    </location>
</feature>
<dbReference type="InterPro" id="IPR005162">
    <property type="entry name" value="Retrotrans_gag_dom"/>
</dbReference>
<feature type="non-terminal residue" evidence="4">
    <location>
        <position position="242"/>
    </location>
</feature>
<dbReference type="SUPFAM" id="SSF57756">
    <property type="entry name" value="Retrovirus zinc finger-like domains"/>
    <property type="match status" value="1"/>
</dbReference>
<dbReference type="InterPro" id="IPR036875">
    <property type="entry name" value="Znf_CCHC_sf"/>
</dbReference>
<dbReference type="InterPro" id="IPR001878">
    <property type="entry name" value="Znf_CCHC"/>
</dbReference>
<evidence type="ECO:0000256" key="1">
    <source>
        <dbReference type="ARBA" id="ARBA00022664"/>
    </source>
</evidence>
<dbReference type="Pfam" id="PF00098">
    <property type="entry name" value="zf-CCHC"/>
    <property type="match status" value="1"/>
</dbReference>
<keyword evidence="2" id="KW-0862">Zinc</keyword>
<evidence type="ECO:0000313" key="5">
    <source>
        <dbReference type="Proteomes" id="UP000313359"/>
    </source>
</evidence>
<feature type="domain" description="CCHC-type" evidence="3">
    <location>
        <begin position="229"/>
        <end position="242"/>
    </location>
</feature>
<dbReference type="Pfam" id="PF03732">
    <property type="entry name" value="Retrotrans_gag"/>
    <property type="match status" value="1"/>
</dbReference>
<proteinExistence type="predicted"/>
<dbReference type="OrthoDB" id="2728997at2759"/>
<dbReference type="GO" id="GO:0008270">
    <property type="term" value="F:zinc ion binding"/>
    <property type="evidence" value="ECO:0007669"/>
    <property type="project" value="UniProtKB-KW"/>
</dbReference>
<evidence type="ECO:0000256" key="2">
    <source>
        <dbReference type="PROSITE-ProRule" id="PRU00047"/>
    </source>
</evidence>
<name>A0A5C2SJH2_9APHY</name>
<reference evidence="4" key="1">
    <citation type="journal article" date="2018" name="Genome Biol. Evol.">
        <title>Genomics and development of Lentinus tigrinus, a white-rot wood-decaying mushroom with dimorphic fruiting bodies.</title>
        <authorList>
            <person name="Wu B."/>
            <person name="Xu Z."/>
            <person name="Knudson A."/>
            <person name="Carlson A."/>
            <person name="Chen N."/>
            <person name="Kovaka S."/>
            <person name="LaButti K."/>
            <person name="Lipzen A."/>
            <person name="Pennachio C."/>
            <person name="Riley R."/>
            <person name="Schakwitz W."/>
            <person name="Umezawa K."/>
            <person name="Ohm R.A."/>
            <person name="Grigoriev I.V."/>
            <person name="Nagy L.G."/>
            <person name="Gibbons J."/>
            <person name="Hibbett D."/>
        </authorList>
    </citation>
    <scope>NUCLEOTIDE SEQUENCE [LARGE SCALE GENOMIC DNA]</scope>
    <source>
        <strain evidence="4">ALCF2SS1-6</strain>
    </source>
</reference>
<keyword evidence="5" id="KW-1185">Reference proteome</keyword>
<dbReference type="Gene3D" id="4.10.60.10">
    <property type="entry name" value="Zinc finger, CCHC-type"/>
    <property type="match status" value="1"/>
</dbReference>
<keyword evidence="1" id="KW-0507">mRNA processing</keyword>
<dbReference type="AlphaFoldDB" id="A0A5C2SJH2"/>
<evidence type="ECO:0000259" key="3">
    <source>
        <dbReference type="PROSITE" id="PS50158"/>
    </source>
</evidence>
<keyword evidence="2" id="KW-0479">Metal-binding</keyword>
<dbReference type="PROSITE" id="PS50158">
    <property type="entry name" value="ZF_CCHC"/>
    <property type="match status" value="1"/>
</dbReference>
<evidence type="ECO:0000313" key="4">
    <source>
        <dbReference type="EMBL" id="RPD64005.1"/>
    </source>
</evidence>
<dbReference type="Proteomes" id="UP000313359">
    <property type="component" value="Unassembled WGS sequence"/>
</dbReference>
<dbReference type="EMBL" id="ML122255">
    <property type="protein sequence ID" value="RPD64005.1"/>
    <property type="molecule type" value="Genomic_DNA"/>
</dbReference>
<keyword evidence="2" id="KW-0863">Zinc-finger</keyword>
<protein>
    <recommendedName>
        <fullName evidence="3">CCHC-type domain-containing protein</fullName>
    </recommendedName>
</protein>
<dbReference type="GO" id="GO:0003676">
    <property type="term" value="F:nucleic acid binding"/>
    <property type="evidence" value="ECO:0007669"/>
    <property type="project" value="InterPro"/>
</dbReference>
<accession>A0A5C2SJH2</accession>
<dbReference type="GO" id="GO:0006397">
    <property type="term" value="P:mRNA processing"/>
    <property type="evidence" value="ECO:0007669"/>
    <property type="project" value="UniProtKB-KW"/>
</dbReference>
<gene>
    <name evidence="4" type="ORF">L227DRAFT_485410</name>
</gene>
<sequence>KIKDPEVFNGDRNKTRSFLNQLFLLFTARPQDFGNDYTKVATALSFMEGDNINYWKDTTIQRAEEEVRPGVPRGFDTWANFKQNFLNAFAPVDEVDDSMVQLTTIRLKDYTSVDEFNARFMDLAFKGNIRDSIAQLALYRQALPEYLLRKILMSYPALANIAEWMTRTKELDHSYQLTEKILANRKTRTAKTSRPKKTIRAVNVGEDNSLDINKLSVKERQELQNKGLCFRCRKPGHISRDC</sequence>